<reference evidence="12 13" key="1">
    <citation type="submission" date="2015-10" db="EMBL/GenBank/DDBJ databases">
        <title>Draft genomes sequences of Candida glabrata isolates 1A, 1B, 2A, 2B, 3A and 3B.</title>
        <authorList>
            <person name="Haavelsrud O.E."/>
            <person name="Gaustad P."/>
        </authorList>
    </citation>
    <scope>NUCLEOTIDE SEQUENCE [LARGE SCALE GENOMIC DNA]</scope>
    <source>
        <strain evidence="12">910700640</strain>
    </source>
</reference>
<dbReference type="GO" id="GO:0004674">
    <property type="term" value="F:protein serine/threonine kinase activity"/>
    <property type="evidence" value="ECO:0007669"/>
    <property type="project" value="UniProtKB-KW"/>
</dbReference>
<dbReference type="InterPro" id="IPR017441">
    <property type="entry name" value="Protein_kinase_ATP_BS"/>
</dbReference>
<keyword evidence="3" id="KW-0808">Transferase</keyword>
<comment type="caution">
    <text evidence="12">The sequence shown here is derived from an EMBL/GenBank/DDBJ whole genome shotgun (WGS) entry which is preliminary data.</text>
</comment>
<dbReference type="InterPro" id="IPR008271">
    <property type="entry name" value="Ser/Thr_kinase_AS"/>
</dbReference>
<dbReference type="PANTHER" id="PTHR24343:SF137">
    <property type="entry name" value="SERINE_THREONINE-PROTEIN KINASE HRK1"/>
    <property type="match status" value="1"/>
</dbReference>
<keyword evidence="2" id="KW-0723">Serine/threonine-protein kinase</keyword>
<dbReference type="PROSITE" id="PS50011">
    <property type="entry name" value="PROTEIN_KINASE_DOM"/>
    <property type="match status" value="1"/>
</dbReference>
<evidence type="ECO:0000256" key="10">
    <source>
        <dbReference type="SAM" id="MobiDB-lite"/>
    </source>
</evidence>
<evidence type="ECO:0000313" key="13">
    <source>
        <dbReference type="Proteomes" id="UP000054886"/>
    </source>
</evidence>
<dbReference type="Proteomes" id="UP000054886">
    <property type="component" value="Unassembled WGS sequence"/>
</dbReference>
<dbReference type="VEuPathDB" id="FungiDB:GWK60_F03399"/>
<dbReference type="SMART" id="SM00220">
    <property type="entry name" value="S_TKc"/>
    <property type="match status" value="1"/>
</dbReference>
<dbReference type="Pfam" id="PF00069">
    <property type="entry name" value="Pkinase"/>
    <property type="match status" value="1"/>
</dbReference>
<feature type="region of interest" description="Disordered" evidence="10">
    <location>
        <begin position="415"/>
        <end position="530"/>
    </location>
</feature>
<dbReference type="VEuPathDB" id="FungiDB:GVI51_F03399"/>
<feature type="binding site" evidence="9">
    <location>
        <position position="215"/>
    </location>
    <ligand>
        <name>ATP</name>
        <dbReference type="ChEBI" id="CHEBI:30616"/>
    </ligand>
</feature>
<evidence type="ECO:0000256" key="2">
    <source>
        <dbReference type="ARBA" id="ARBA00022527"/>
    </source>
</evidence>
<comment type="catalytic activity">
    <reaction evidence="7">
        <text>L-threonyl-[protein] + ATP = O-phospho-L-threonyl-[protein] + ADP + H(+)</text>
        <dbReference type="Rhea" id="RHEA:46608"/>
        <dbReference type="Rhea" id="RHEA-COMP:11060"/>
        <dbReference type="Rhea" id="RHEA-COMP:11605"/>
        <dbReference type="ChEBI" id="CHEBI:15378"/>
        <dbReference type="ChEBI" id="CHEBI:30013"/>
        <dbReference type="ChEBI" id="CHEBI:30616"/>
        <dbReference type="ChEBI" id="CHEBI:61977"/>
        <dbReference type="ChEBI" id="CHEBI:456216"/>
        <dbReference type="EC" id="2.7.11.1"/>
    </reaction>
</comment>
<evidence type="ECO:0000256" key="3">
    <source>
        <dbReference type="ARBA" id="ARBA00022679"/>
    </source>
</evidence>
<name>A0A0W0CRJ7_CANGB</name>
<dbReference type="Gene3D" id="1.10.510.10">
    <property type="entry name" value="Transferase(Phosphotransferase) domain 1"/>
    <property type="match status" value="2"/>
</dbReference>
<dbReference type="AlphaFoldDB" id="A0A0W0CRJ7"/>
<sequence length="608" mass="68230">MPNILTRNPFHHHHNHNHSGSNIDNYANGVNGSTQDANDTSSMFSEATGTASTIDNDNGKRRKPFLNFMNVGSSNVGQTTSNDSDTQSSVLELKRFLRPSLLHNDTNRSGFFSGSKKKEIKRPMSPGSPVSPPKHDYIHNDTRNAIHTQTAIPPSTDSVLSLANTSSIYQDDTILAQKYGKLGKTLGSGAGGSVKILKRPTDGATFAVKEFRPKKPTETSKQYAKKCIAEFTIGSTLHHVNVIETMDIFSDAKKQRYFEVMEYCPVDFFAVVMSGKMSRGEVNCCLKQLACGVKYLHSMGLAHRDLKLDNCVMTENGILKLIDFGSAVVFRYPFEQEVTLASGIVGSDPYLAPEVLGKISRADGDESEEPHQTIKIDKKTGLSLYDPQAVDVWSIGIIFSCMMLKRFPWKAPKESDPNFKLYNMPEDEEHDYDESAKRHERLMRERRERRAAADANDNNDKATPPERKNTDQDINANKESDVESVSKKADQNEVKQKDSHEQQPITKNESNSKKEEAGEAKHTSPSKRVIHGQYRLLRLLPHASRPIMSRMMKVNPAERATMDDIFNDEWFKSIPMCTIKEGQKVLRAHGHHHTVVKDNDGRTETYKV</sequence>
<dbReference type="EMBL" id="LLZZ01000022">
    <property type="protein sequence ID" value="KTB12313.1"/>
    <property type="molecule type" value="Genomic_DNA"/>
</dbReference>
<dbReference type="PANTHER" id="PTHR24343">
    <property type="entry name" value="SERINE/THREONINE KINASE"/>
    <property type="match status" value="1"/>
</dbReference>
<evidence type="ECO:0000256" key="1">
    <source>
        <dbReference type="ARBA" id="ARBA00012513"/>
    </source>
</evidence>
<dbReference type="VEuPathDB" id="FungiDB:B1J91_F03707g"/>
<dbReference type="EC" id="2.7.11.1" evidence="1"/>
<evidence type="ECO:0000256" key="4">
    <source>
        <dbReference type="ARBA" id="ARBA00022741"/>
    </source>
</evidence>
<feature type="domain" description="Protein kinase" evidence="11">
    <location>
        <begin position="180"/>
        <end position="571"/>
    </location>
</feature>
<protein>
    <recommendedName>
        <fullName evidence="1">non-specific serine/threonine protein kinase</fullName>
        <ecNumber evidence="1">2.7.11.1</ecNumber>
    </recommendedName>
</protein>
<feature type="compositionally biased region" description="Low complexity" evidence="10">
    <location>
        <begin position="78"/>
        <end position="87"/>
    </location>
</feature>
<evidence type="ECO:0000256" key="8">
    <source>
        <dbReference type="ARBA" id="ARBA00048679"/>
    </source>
</evidence>
<dbReference type="InterPro" id="IPR000719">
    <property type="entry name" value="Prot_kinase_dom"/>
</dbReference>
<organism evidence="12 13">
    <name type="scientific">Candida glabrata</name>
    <name type="common">Yeast</name>
    <name type="synonym">Torulopsis glabrata</name>
    <dbReference type="NCBI Taxonomy" id="5478"/>
    <lineage>
        <taxon>Eukaryota</taxon>
        <taxon>Fungi</taxon>
        <taxon>Dikarya</taxon>
        <taxon>Ascomycota</taxon>
        <taxon>Saccharomycotina</taxon>
        <taxon>Saccharomycetes</taxon>
        <taxon>Saccharomycetales</taxon>
        <taxon>Saccharomycetaceae</taxon>
        <taxon>Nakaseomyces</taxon>
    </lineage>
</organism>
<evidence type="ECO:0000256" key="5">
    <source>
        <dbReference type="ARBA" id="ARBA00022777"/>
    </source>
</evidence>
<evidence type="ECO:0000313" key="12">
    <source>
        <dbReference type="EMBL" id="KTB12313.1"/>
    </source>
</evidence>
<dbReference type="InterPro" id="IPR011009">
    <property type="entry name" value="Kinase-like_dom_sf"/>
</dbReference>
<evidence type="ECO:0000256" key="7">
    <source>
        <dbReference type="ARBA" id="ARBA00047899"/>
    </source>
</evidence>
<accession>A0A0W0CRJ7</accession>
<dbReference type="SUPFAM" id="SSF56112">
    <property type="entry name" value="Protein kinase-like (PK-like)"/>
    <property type="match status" value="1"/>
</dbReference>
<evidence type="ECO:0000256" key="6">
    <source>
        <dbReference type="ARBA" id="ARBA00022840"/>
    </source>
</evidence>
<feature type="compositionally biased region" description="Basic and acidic residues" evidence="10">
    <location>
        <begin position="510"/>
        <end position="522"/>
    </location>
</feature>
<feature type="region of interest" description="Disordered" evidence="10">
    <location>
        <begin position="107"/>
        <end position="134"/>
    </location>
</feature>
<evidence type="ECO:0000256" key="9">
    <source>
        <dbReference type="PROSITE-ProRule" id="PRU10141"/>
    </source>
</evidence>
<keyword evidence="6 9" id="KW-0067">ATP-binding</keyword>
<dbReference type="GO" id="GO:0005524">
    <property type="term" value="F:ATP binding"/>
    <property type="evidence" value="ECO:0007669"/>
    <property type="project" value="UniProtKB-UniRule"/>
</dbReference>
<comment type="catalytic activity">
    <reaction evidence="8">
        <text>L-seryl-[protein] + ATP = O-phospho-L-seryl-[protein] + ADP + H(+)</text>
        <dbReference type="Rhea" id="RHEA:17989"/>
        <dbReference type="Rhea" id="RHEA-COMP:9863"/>
        <dbReference type="Rhea" id="RHEA-COMP:11604"/>
        <dbReference type="ChEBI" id="CHEBI:15378"/>
        <dbReference type="ChEBI" id="CHEBI:29999"/>
        <dbReference type="ChEBI" id="CHEBI:30616"/>
        <dbReference type="ChEBI" id="CHEBI:83421"/>
        <dbReference type="ChEBI" id="CHEBI:456216"/>
        <dbReference type="EC" id="2.7.11.1"/>
    </reaction>
</comment>
<dbReference type="PROSITE" id="PS00108">
    <property type="entry name" value="PROTEIN_KINASE_ST"/>
    <property type="match status" value="1"/>
</dbReference>
<gene>
    <name evidence="12" type="ORF">AO440_001255</name>
</gene>
<feature type="region of interest" description="Disordered" evidence="10">
    <location>
        <begin position="1"/>
        <end position="87"/>
    </location>
</feature>
<feature type="compositionally biased region" description="Polar residues" evidence="10">
    <location>
        <begin position="19"/>
        <end position="56"/>
    </location>
</feature>
<keyword evidence="4 9" id="KW-0547">Nucleotide-binding</keyword>
<proteinExistence type="predicted"/>
<dbReference type="OrthoDB" id="6513151at2759"/>
<dbReference type="PhylomeDB" id="A0A0W0CRJ7"/>
<dbReference type="PROSITE" id="PS00107">
    <property type="entry name" value="PROTEIN_KINASE_ATP"/>
    <property type="match status" value="1"/>
</dbReference>
<feature type="compositionally biased region" description="Basic and acidic residues" evidence="10">
    <location>
        <begin position="433"/>
        <end position="501"/>
    </location>
</feature>
<dbReference type="VEuPathDB" id="FungiDB:CAGL0F03707g"/>
<keyword evidence="5 12" id="KW-0418">Kinase</keyword>
<evidence type="ECO:0000259" key="11">
    <source>
        <dbReference type="PROSITE" id="PS50011"/>
    </source>
</evidence>
<dbReference type="GO" id="GO:0005829">
    <property type="term" value="C:cytosol"/>
    <property type="evidence" value="ECO:0007669"/>
    <property type="project" value="TreeGrafter"/>
</dbReference>